<dbReference type="InterPro" id="IPR027417">
    <property type="entry name" value="P-loop_NTPase"/>
</dbReference>
<dbReference type="CDD" id="cd09883">
    <property type="entry name" value="PIN_VapC_PhoHL-ATPase"/>
    <property type="match status" value="1"/>
</dbReference>
<dbReference type="InterPro" id="IPR051451">
    <property type="entry name" value="PhoH2-like"/>
</dbReference>
<evidence type="ECO:0000313" key="5">
    <source>
        <dbReference type="EMBL" id="MEA5441579.1"/>
    </source>
</evidence>
<comment type="similarity">
    <text evidence="3">In the N-terminal section; belongs to the PINc/VapC protein family.</text>
</comment>
<dbReference type="Gene3D" id="3.40.50.1010">
    <property type="entry name" value="5'-nuclease"/>
    <property type="match status" value="1"/>
</dbReference>
<gene>
    <name evidence="5" type="ORF">VB739_03330</name>
</gene>
<organism evidence="5 6">
    <name type="scientific">Cyanobium gracile UHCC 0281</name>
    <dbReference type="NCBI Taxonomy" id="3110309"/>
    <lineage>
        <taxon>Bacteria</taxon>
        <taxon>Bacillati</taxon>
        <taxon>Cyanobacteriota</taxon>
        <taxon>Cyanophyceae</taxon>
        <taxon>Synechococcales</taxon>
        <taxon>Prochlorococcaceae</taxon>
        <taxon>Cyanobium</taxon>
    </lineage>
</organism>
<evidence type="ECO:0000259" key="4">
    <source>
        <dbReference type="SMART" id="SM00670"/>
    </source>
</evidence>
<dbReference type="Pfam" id="PF02562">
    <property type="entry name" value="PhoH"/>
    <property type="match status" value="1"/>
</dbReference>
<keyword evidence="1" id="KW-0547">Nucleotide-binding</keyword>
<dbReference type="SUPFAM" id="SSF88723">
    <property type="entry name" value="PIN domain-like"/>
    <property type="match status" value="1"/>
</dbReference>
<dbReference type="SUPFAM" id="SSF52540">
    <property type="entry name" value="P-loop containing nucleoside triphosphate hydrolases"/>
    <property type="match status" value="1"/>
</dbReference>
<dbReference type="EMBL" id="JAYGHY010000006">
    <property type="protein sequence ID" value="MEA5441579.1"/>
    <property type="molecule type" value="Genomic_DNA"/>
</dbReference>
<evidence type="ECO:0000256" key="1">
    <source>
        <dbReference type="ARBA" id="ARBA00022741"/>
    </source>
</evidence>
<dbReference type="InterPro" id="IPR029060">
    <property type="entry name" value="PIN-like_dom_sf"/>
</dbReference>
<reference evidence="5 6" key="1">
    <citation type="submission" date="2023-12" db="EMBL/GenBank/DDBJ databases">
        <title>Baltic Sea Cyanobacteria.</title>
        <authorList>
            <person name="Delbaje E."/>
            <person name="Fewer D.P."/>
            <person name="Shishido T.K."/>
        </authorList>
    </citation>
    <scope>NUCLEOTIDE SEQUENCE [LARGE SCALE GENOMIC DNA]</scope>
    <source>
        <strain evidence="5 6">UHCC 0281</strain>
    </source>
</reference>
<keyword evidence="2" id="KW-0067">ATP-binding</keyword>
<dbReference type="SMART" id="SM00670">
    <property type="entry name" value="PINc"/>
    <property type="match status" value="1"/>
</dbReference>
<feature type="domain" description="PIN" evidence="4">
    <location>
        <begin position="3"/>
        <end position="137"/>
    </location>
</feature>
<dbReference type="PANTHER" id="PTHR30473:SF2">
    <property type="entry name" value="PIN DOMAIN-CONTAINING PROTEIN"/>
    <property type="match status" value="1"/>
</dbReference>
<dbReference type="Gene3D" id="3.40.50.300">
    <property type="entry name" value="P-loop containing nucleotide triphosphate hydrolases"/>
    <property type="match status" value="1"/>
</dbReference>
<sequence>MRKTFVLDTNVLLHDPQALNRFEDNQVVIPIEVVEEIDRFKRDPSEKGRNARQVSRLLDQLREKGNLAEGVPINDHSGGTLKVVFCRSETLRQLPPELKAGNGDNNILAVALEQRLQEVVGGQAPVVLVTKDTNLRIKADAVGLIAQDYTTDKVDMADLYPGFSERWMGAELMDQVKAGEGLSADAIPSQPIPVSPLQANEGVTLVDLAQPAHTLLARYNGRTGTLQPLQKSAKAKMGRIQPRNREQAFALDLLLDPAVALVTLVGKAGTGKTLLALAAGLHQVADEHLYERLLVTRPVISLGKEMGFLPGDLEEKMAPWMQPIVDNLDFLLGGEDTQPARGSHRAPRSNWSDLKGMGLLEVEAISYIRGRSIPRQFMVVDEAQNLTPHEVKTIVTRVGEGTKIVLTGDPYQIDNPYVDAESNGLTWLVERFKGQLLSGHITLMRGERSELAELAANLL</sequence>
<name>A0ABU5SSR3_9CYAN</name>
<dbReference type="InterPro" id="IPR003714">
    <property type="entry name" value="PhoH"/>
</dbReference>
<keyword evidence="6" id="KW-1185">Reference proteome</keyword>
<dbReference type="InterPro" id="IPR002716">
    <property type="entry name" value="PIN_dom"/>
</dbReference>
<protein>
    <submittedName>
        <fullName evidence="5">PhoH family protein</fullName>
    </submittedName>
</protein>
<evidence type="ECO:0000313" key="6">
    <source>
        <dbReference type="Proteomes" id="UP001302329"/>
    </source>
</evidence>
<dbReference type="Pfam" id="PF13638">
    <property type="entry name" value="PIN_4"/>
    <property type="match status" value="1"/>
</dbReference>
<dbReference type="RefSeq" id="WP_323355705.1">
    <property type="nucleotide sequence ID" value="NZ_JAYGHY010000006.1"/>
</dbReference>
<comment type="caution">
    <text evidence="5">The sequence shown here is derived from an EMBL/GenBank/DDBJ whole genome shotgun (WGS) entry which is preliminary data.</text>
</comment>
<evidence type="ECO:0000256" key="2">
    <source>
        <dbReference type="ARBA" id="ARBA00022840"/>
    </source>
</evidence>
<dbReference type="PANTHER" id="PTHR30473">
    <property type="entry name" value="PROTEIN PHOH"/>
    <property type="match status" value="1"/>
</dbReference>
<proteinExistence type="inferred from homology"/>
<accession>A0ABU5SSR3</accession>
<evidence type="ECO:0000256" key="3">
    <source>
        <dbReference type="ARBA" id="ARBA00046345"/>
    </source>
</evidence>
<dbReference type="Proteomes" id="UP001302329">
    <property type="component" value="Unassembled WGS sequence"/>
</dbReference>